<dbReference type="InterPro" id="IPR003759">
    <property type="entry name" value="Cbl-bd_cap"/>
</dbReference>
<dbReference type="EMBL" id="BAAAJE010000001">
    <property type="protein sequence ID" value="GAA1124707.1"/>
    <property type="molecule type" value="Genomic_DNA"/>
</dbReference>
<dbReference type="Pfam" id="PF02310">
    <property type="entry name" value="B12-binding"/>
    <property type="match status" value="1"/>
</dbReference>
<keyword evidence="3" id="KW-1185">Reference proteome</keyword>
<dbReference type="InterPro" id="IPR036594">
    <property type="entry name" value="Meth_synthase_dom"/>
</dbReference>
<gene>
    <name evidence="2" type="ORF">GCM10009606_00420</name>
</gene>
<evidence type="ECO:0000259" key="1">
    <source>
        <dbReference type="PROSITE" id="PS51332"/>
    </source>
</evidence>
<comment type="caution">
    <text evidence="2">The sequence shown here is derived from an EMBL/GenBank/DDBJ whole genome shotgun (WGS) entry which is preliminary data.</text>
</comment>
<name>A0ABN1U8D9_9ACTN</name>
<organism evidence="2 3">
    <name type="scientific">Nocardioides aquiterrae</name>
    <dbReference type="NCBI Taxonomy" id="203799"/>
    <lineage>
        <taxon>Bacteria</taxon>
        <taxon>Bacillati</taxon>
        <taxon>Actinomycetota</taxon>
        <taxon>Actinomycetes</taxon>
        <taxon>Propionibacteriales</taxon>
        <taxon>Nocardioidaceae</taxon>
        <taxon>Nocardioides</taxon>
    </lineage>
</organism>
<protein>
    <recommendedName>
        <fullName evidence="1">B12-binding domain-containing protein</fullName>
    </recommendedName>
</protein>
<dbReference type="Gene3D" id="1.10.1240.10">
    <property type="entry name" value="Methionine synthase domain"/>
    <property type="match status" value="1"/>
</dbReference>
<dbReference type="SUPFAM" id="SSF52242">
    <property type="entry name" value="Cobalamin (vitamin B12)-binding domain"/>
    <property type="match status" value="1"/>
</dbReference>
<dbReference type="InterPro" id="IPR036724">
    <property type="entry name" value="Cobalamin-bd_sf"/>
</dbReference>
<reference evidence="2 3" key="1">
    <citation type="journal article" date="2019" name="Int. J. Syst. Evol. Microbiol.">
        <title>The Global Catalogue of Microorganisms (GCM) 10K type strain sequencing project: providing services to taxonomists for standard genome sequencing and annotation.</title>
        <authorList>
            <consortium name="The Broad Institute Genomics Platform"/>
            <consortium name="The Broad Institute Genome Sequencing Center for Infectious Disease"/>
            <person name="Wu L."/>
            <person name="Ma J."/>
        </authorList>
    </citation>
    <scope>NUCLEOTIDE SEQUENCE [LARGE SCALE GENOMIC DNA]</scope>
    <source>
        <strain evidence="2 3">JCM 11813</strain>
    </source>
</reference>
<dbReference type="RefSeq" id="WP_343904587.1">
    <property type="nucleotide sequence ID" value="NZ_BAAAJE010000001.1"/>
</dbReference>
<sequence>MAAHVLAGARDTGPAGRGASAVHRLTTLLELPGGDPDVEDVARVVVAALESARQTGQAELLADALGFAEGRFQVLGHAGVTRQDVCVALQGVAAESLDGDDPDGLDVLRDLVAGCASQPFAPPEEPVLGPPAAAYLDRVVRGDRAGAVAVVHRCVSDGMDVVDILVEILAPVQVEVGRRWYLGQLSVAHEHFCTAVSQLVMTELYTEIFLGQDGARRVVAVHAPGSLHRLGLRMVVDVLQCRGWGTTYVIDDVLPEALPRLLTEDRADVLLLSATMPSEVDHLRRMIRAVRHDPRTRGVKVVVGGRAFELAPGLVDHVGADGCASDARTAVQTCRALVGDHDGR</sequence>
<dbReference type="Gene3D" id="3.40.50.280">
    <property type="entry name" value="Cobalamin-binding domain"/>
    <property type="match status" value="1"/>
</dbReference>
<dbReference type="PROSITE" id="PS51332">
    <property type="entry name" value="B12_BINDING"/>
    <property type="match status" value="1"/>
</dbReference>
<evidence type="ECO:0000313" key="3">
    <source>
        <dbReference type="Proteomes" id="UP001499979"/>
    </source>
</evidence>
<dbReference type="InterPro" id="IPR006158">
    <property type="entry name" value="Cobalamin-bd"/>
</dbReference>
<dbReference type="Pfam" id="PF02607">
    <property type="entry name" value="B12-binding_2"/>
    <property type="match status" value="1"/>
</dbReference>
<feature type="domain" description="B12-binding" evidence="1">
    <location>
        <begin position="215"/>
        <end position="344"/>
    </location>
</feature>
<evidence type="ECO:0000313" key="2">
    <source>
        <dbReference type="EMBL" id="GAA1124707.1"/>
    </source>
</evidence>
<proteinExistence type="predicted"/>
<accession>A0ABN1U8D9</accession>
<dbReference type="Proteomes" id="UP001499979">
    <property type="component" value="Unassembled WGS sequence"/>
</dbReference>